<feature type="region of interest" description="Disordered" evidence="1">
    <location>
        <begin position="1"/>
        <end position="20"/>
    </location>
</feature>
<dbReference type="Proteomes" id="UP000265520">
    <property type="component" value="Unassembled WGS sequence"/>
</dbReference>
<evidence type="ECO:0000313" key="2">
    <source>
        <dbReference type="EMBL" id="MCI43770.1"/>
    </source>
</evidence>
<name>A0A392S701_9FABA</name>
<proteinExistence type="predicted"/>
<sequence>MVVVEGLSEGESDGDCSDNGQVLLGVGSQGVRKGQQIGTRLEKDQTKKGSELEFNLLGNTLVVVSSKPDAGRDAVA</sequence>
<dbReference type="EMBL" id="LXQA010321802">
    <property type="protein sequence ID" value="MCI43770.1"/>
    <property type="molecule type" value="Genomic_DNA"/>
</dbReference>
<evidence type="ECO:0000313" key="3">
    <source>
        <dbReference type="Proteomes" id="UP000265520"/>
    </source>
</evidence>
<dbReference type="AlphaFoldDB" id="A0A392S701"/>
<keyword evidence="3" id="KW-1185">Reference proteome</keyword>
<comment type="caution">
    <text evidence="2">The sequence shown here is derived from an EMBL/GenBank/DDBJ whole genome shotgun (WGS) entry which is preliminary data.</text>
</comment>
<protein>
    <submittedName>
        <fullName evidence="2">Uncharacterized protein</fullName>
    </submittedName>
</protein>
<evidence type="ECO:0000256" key="1">
    <source>
        <dbReference type="SAM" id="MobiDB-lite"/>
    </source>
</evidence>
<feature type="non-terminal residue" evidence="2">
    <location>
        <position position="76"/>
    </location>
</feature>
<accession>A0A392S701</accession>
<reference evidence="2 3" key="1">
    <citation type="journal article" date="2018" name="Front. Plant Sci.">
        <title>Red Clover (Trifolium pratense) and Zigzag Clover (T. medium) - A Picture of Genomic Similarities and Differences.</title>
        <authorList>
            <person name="Dluhosova J."/>
            <person name="Istvanek J."/>
            <person name="Nedelnik J."/>
            <person name="Repkova J."/>
        </authorList>
    </citation>
    <scope>NUCLEOTIDE SEQUENCE [LARGE SCALE GENOMIC DNA]</scope>
    <source>
        <strain evidence="3">cv. 10/8</strain>
        <tissue evidence="2">Leaf</tissue>
    </source>
</reference>
<organism evidence="2 3">
    <name type="scientific">Trifolium medium</name>
    <dbReference type="NCBI Taxonomy" id="97028"/>
    <lineage>
        <taxon>Eukaryota</taxon>
        <taxon>Viridiplantae</taxon>
        <taxon>Streptophyta</taxon>
        <taxon>Embryophyta</taxon>
        <taxon>Tracheophyta</taxon>
        <taxon>Spermatophyta</taxon>
        <taxon>Magnoliopsida</taxon>
        <taxon>eudicotyledons</taxon>
        <taxon>Gunneridae</taxon>
        <taxon>Pentapetalae</taxon>
        <taxon>rosids</taxon>
        <taxon>fabids</taxon>
        <taxon>Fabales</taxon>
        <taxon>Fabaceae</taxon>
        <taxon>Papilionoideae</taxon>
        <taxon>50 kb inversion clade</taxon>
        <taxon>NPAAA clade</taxon>
        <taxon>Hologalegina</taxon>
        <taxon>IRL clade</taxon>
        <taxon>Trifolieae</taxon>
        <taxon>Trifolium</taxon>
    </lineage>
</organism>